<comment type="caution">
    <text evidence="2">The sequence shown here is derived from an EMBL/GenBank/DDBJ whole genome shotgun (WGS) entry which is preliminary data.</text>
</comment>
<sequence length="211" mass="23027">MEDWNQIPMAPAVGEVPLQSAYPVASGYLTRQNGQDQKQPKTGHASTIVIVLLSVACLLLAFIAYDAYKADTGPQGIQGEQGPAGDTGAQGPIGLTGPSGSSELDFGTYTSLTSFSSTGTTYDTSGMLNWLVMPVGEDKGFCWAWMEVATLDDPHTWLPIAYSRWSVSMYNNYQTGMGTSYTPIQPDLYYRLRYTRNDNTCKFVGFLIENV</sequence>
<proteinExistence type="predicted"/>
<protein>
    <recommendedName>
        <fullName evidence="4">Collagen-like protein</fullName>
    </recommendedName>
</protein>
<dbReference type="AlphaFoldDB" id="A0A9K3GII1"/>
<evidence type="ECO:0008006" key="4">
    <source>
        <dbReference type="Google" id="ProtNLM"/>
    </source>
</evidence>
<gene>
    <name evidence="2" type="ORF">KIPB_004781</name>
</gene>
<dbReference type="EMBL" id="BDIP01001058">
    <property type="protein sequence ID" value="GIQ83456.1"/>
    <property type="molecule type" value="Genomic_DNA"/>
</dbReference>
<keyword evidence="1" id="KW-0812">Transmembrane</keyword>
<reference evidence="2 3" key="1">
    <citation type="journal article" date="2018" name="PLoS ONE">
        <title>The draft genome of Kipferlia bialata reveals reductive genome evolution in fornicate parasites.</title>
        <authorList>
            <person name="Tanifuji G."/>
            <person name="Takabayashi S."/>
            <person name="Kume K."/>
            <person name="Takagi M."/>
            <person name="Nakayama T."/>
            <person name="Kamikawa R."/>
            <person name="Inagaki Y."/>
            <person name="Hashimoto T."/>
        </authorList>
    </citation>
    <scope>NUCLEOTIDE SEQUENCE [LARGE SCALE GENOMIC DNA]</scope>
    <source>
        <strain evidence="2">NY0173</strain>
    </source>
</reference>
<dbReference type="OrthoDB" id="8939548at2759"/>
<evidence type="ECO:0000313" key="3">
    <source>
        <dbReference type="Proteomes" id="UP000265618"/>
    </source>
</evidence>
<dbReference type="Gene3D" id="1.20.5.320">
    <property type="entry name" value="6-Phosphogluconate Dehydrogenase, domain 3"/>
    <property type="match status" value="1"/>
</dbReference>
<evidence type="ECO:0000256" key="1">
    <source>
        <dbReference type="SAM" id="Phobius"/>
    </source>
</evidence>
<dbReference type="Proteomes" id="UP000265618">
    <property type="component" value="Unassembled WGS sequence"/>
</dbReference>
<keyword evidence="1" id="KW-0472">Membrane</keyword>
<keyword evidence="1" id="KW-1133">Transmembrane helix</keyword>
<feature type="transmembrane region" description="Helical" evidence="1">
    <location>
        <begin position="45"/>
        <end position="65"/>
    </location>
</feature>
<accession>A0A9K3GII1</accession>
<name>A0A9K3GII1_9EUKA</name>
<evidence type="ECO:0000313" key="2">
    <source>
        <dbReference type="EMBL" id="GIQ83456.1"/>
    </source>
</evidence>
<keyword evidence="3" id="KW-1185">Reference proteome</keyword>
<organism evidence="2 3">
    <name type="scientific">Kipferlia bialata</name>
    <dbReference type="NCBI Taxonomy" id="797122"/>
    <lineage>
        <taxon>Eukaryota</taxon>
        <taxon>Metamonada</taxon>
        <taxon>Carpediemonas-like organisms</taxon>
        <taxon>Kipferlia</taxon>
    </lineage>
</organism>